<evidence type="ECO:0000256" key="3">
    <source>
        <dbReference type="ARBA" id="ARBA00022840"/>
    </source>
</evidence>
<organism evidence="6 7">
    <name type="scientific">Candidatus Vogelbacteria bacterium CG10_big_fil_rev_8_21_14_0_10_51_16</name>
    <dbReference type="NCBI Taxonomy" id="1975045"/>
    <lineage>
        <taxon>Bacteria</taxon>
        <taxon>Candidatus Vogeliibacteriota</taxon>
    </lineage>
</organism>
<dbReference type="Pfam" id="PF01923">
    <property type="entry name" value="Cob_adeno_trans"/>
    <property type="match status" value="1"/>
</dbReference>
<evidence type="ECO:0000313" key="7">
    <source>
        <dbReference type="Proteomes" id="UP000228767"/>
    </source>
</evidence>
<proteinExistence type="inferred from homology"/>
<evidence type="ECO:0000256" key="1">
    <source>
        <dbReference type="ARBA" id="ARBA00022679"/>
    </source>
</evidence>
<dbReference type="InterPro" id="IPR016030">
    <property type="entry name" value="CblAdoTrfase-like"/>
</dbReference>
<dbReference type="AlphaFoldDB" id="A0A2H0RGF0"/>
<evidence type="ECO:0000256" key="2">
    <source>
        <dbReference type="ARBA" id="ARBA00022741"/>
    </source>
</evidence>
<keyword evidence="2 4" id="KW-0547">Nucleotide-binding</keyword>
<name>A0A2H0RGF0_9BACT</name>
<comment type="catalytic activity">
    <reaction evidence="4">
        <text>2 cob(II)yrinate a,c diamide + reduced [electron-transfer flavoprotein] + 2 ATP = 2 adenosylcob(III)yrinate a,c-diamide + 2 triphosphate + oxidized [electron-transfer flavoprotein] + 3 H(+)</text>
        <dbReference type="Rhea" id="RHEA:11528"/>
        <dbReference type="Rhea" id="RHEA-COMP:10685"/>
        <dbReference type="Rhea" id="RHEA-COMP:10686"/>
        <dbReference type="ChEBI" id="CHEBI:15378"/>
        <dbReference type="ChEBI" id="CHEBI:18036"/>
        <dbReference type="ChEBI" id="CHEBI:30616"/>
        <dbReference type="ChEBI" id="CHEBI:57692"/>
        <dbReference type="ChEBI" id="CHEBI:58307"/>
        <dbReference type="ChEBI" id="CHEBI:58503"/>
        <dbReference type="ChEBI" id="CHEBI:58537"/>
        <dbReference type="EC" id="2.5.1.17"/>
    </reaction>
</comment>
<dbReference type="InterPro" id="IPR036451">
    <property type="entry name" value="CblAdoTrfase-like_sf"/>
</dbReference>
<reference evidence="6 7" key="1">
    <citation type="submission" date="2017-09" db="EMBL/GenBank/DDBJ databases">
        <title>Depth-based differentiation of microbial function through sediment-hosted aquifers and enrichment of novel symbionts in the deep terrestrial subsurface.</title>
        <authorList>
            <person name="Probst A.J."/>
            <person name="Ladd B."/>
            <person name="Jarett J.K."/>
            <person name="Geller-Mcgrath D.E."/>
            <person name="Sieber C.M."/>
            <person name="Emerson J.B."/>
            <person name="Anantharaman K."/>
            <person name="Thomas B.C."/>
            <person name="Malmstrom R."/>
            <person name="Stieglmeier M."/>
            <person name="Klingl A."/>
            <person name="Woyke T."/>
            <person name="Ryan C.M."/>
            <person name="Banfield J.F."/>
        </authorList>
    </citation>
    <scope>NUCLEOTIDE SEQUENCE [LARGE SCALE GENOMIC DNA]</scope>
    <source>
        <strain evidence="6">CG10_big_fil_rev_8_21_14_0_10_51_16</strain>
    </source>
</reference>
<dbReference type="GO" id="GO:0009236">
    <property type="term" value="P:cobalamin biosynthetic process"/>
    <property type="evidence" value="ECO:0007669"/>
    <property type="project" value="UniProtKB-UniRule"/>
</dbReference>
<dbReference type="InterPro" id="IPR029499">
    <property type="entry name" value="PduO-typ"/>
</dbReference>
<dbReference type="GO" id="GO:0008817">
    <property type="term" value="F:corrinoid adenosyltransferase activity"/>
    <property type="evidence" value="ECO:0007669"/>
    <property type="project" value="UniProtKB-UniRule"/>
</dbReference>
<dbReference type="PANTHER" id="PTHR12213:SF0">
    <property type="entry name" value="CORRINOID ADENOSYLTRANSFERASE MMAB"/>
    <property type="match status" value="1"/>
</dbReference>
<dbReference type="Gene3D" id="1.20.1200.10">
    <property type="entry name" value="Cobalamin adenosyltransferase-like"/>
    <property type="match status" value="1"/>
</dbReference>
<comment type="catalytic activity">
    <reaction evidence="4">
        <text>2 cob(II)alamin + reduced [electron-transfer flavoprotein] + 2 ATP = 2 adenosylcob(III)alamin + 2 triphosphate + oxidized [electron-transfer flavoprotein] + 3 H(+)</text>
        <dbReference type="Rhea" id="RHEA:28671"/>
        <dbReference type="Rhea" id="RHEA-COMP:10685"/>
        <dbReference type="Rhea" id="RHEA-COMP:10686"/>
        <dbReference type="ChEBI" id="CHEBI:15378"/>
        <dbReference type="ChEBI" id="CHEBI:16304"/>
        <dbReference type="ChEBI" id="CHEBI:18036"/>
        <dbReference type="ChEBI" id="CHEBI:18408"/>
        <dbReference type="ChEBI" id="CHEBI:30616"/>
        <dbReference type="ChEBI" id="CHEBI:57692"/>
        <dbReference type="ChEBI" id="CHEBI:58307"/>
        <dbReference type="EC" id="2.5.1.17"/>
    </reaction>
</comment>
<comment type="similarity">
    <text evidence="4">Belongs to the Cob(I)alamin adenosyltransferase family.</text>
</comment>
<keyword evidence="4" id="KW-0169">Cobalamin biosynthesis</keyword>
<dbReference type="PANTHER" id="PTHR12213">
    <property type="entry name" value="CORRINOID ADENOSYLTRANSFERASE"/>
    <property type="match status" value="1"/>
</dbReference>
<dbReference type="UniPathway" id="UPA00148">
    <property type="reaction ID" value="UER00233"/>
</dbReference>
<dbReference type="EC" id="2.5.1.17" evidence="4"/>
<evidence type="ECO:0000313" key="6">
    <source>
        <dbReference type="EMBL" id="PIR44875.1"/>
    </source>
</evidence>
<evidence type="ECO:0000256" key="4">
    <source>
        <dbReference type="RuleBase" id="RU366026"/>
    </source>
</evidence>
<feature type="domain" description="Cobalamin adenosyltransferase-like" evidence="5">
    <location>
        <begin position="4"/>
        <end position="179"/>
    </location>
</feature>
<keyword evidence="3 4" id="KW-0067">ATP-binding</keyword>
<dbReference type="NCBIfam" id="TIGR00636">
    <property type="entry name" value="PduO_Nterm"/>
    <property type="match status" value="1"/>
</dbReference>
<evidence type="ECO:0000259" key="5">
    <source>
        <dbReference type="Pfam" id="PF01923"/>
    </source>
</evidence>
<dbReference type="Proteomes" id="UP000228767">
    <property type="component" value="Unassembled WGS sequence"/>
</dbReference>
<protein>
    <recommendedName>
        <fullName evidence="4">Corrinoid adenosyltransferase</fullName>
        <ecNumber evidence="4">2.5.1.17</ecNumber>
    </recommendedName>
    <alternativeName>
        <fullName evidence="4">Cob(II)alamin adenosyltransferase</fullName>
    </alternativeName>
    <alternativeName>
        <fullName evidence="4">Cob(II)yrinic acid a,c-diamide adenosyltransferase</fullName>
    </alternativeName>
    <alternativeName>
        <fullName evidence="4">Cobinamide/cobalamin adenosyltransferase</fullName>
    </alternativeName>
</protein>
<dbReference type="EMBL" id="PCYI01000018">
    <property type="protein sequence ID" value="PIR44875.1"/>
    <property type="molecule type" value="Genomic_DNA"/>
</dbReference>
<comment type="pathway">
    <text evidence="4">Cofactor biosynthesis; adenosylcobalamin biosynthesis; adenosylcobalamin from cob(II)yrinate a,c-diamide: step 2/7.</text>
</comment>
<sequence length="192" mass="20718">MSNLYTGKGDKGMTTFFGSAQQYPKSALRVEALGVLDEANALLGLAKVRASDTALPPGAPISTIASALEQMQQDLFVIQAEVVGADKHLTQENISWLESLVEAIERELPPITTFFLAGGSELSATLDVARTVARTAERRLVSFRHDGAMTGLEAGQPRANTLVYINRVSSALYALSRYVNHQAGHQEKAPLY</sequence>
<dbReference type="GO" id="GO:0005524">
    <property type="term" value="F:ATP binding"/>
    <property type="evidence" value="ECO:0007669"/>
    <property type="project" value="UniProtKB-UniRule"/>
</dbReference>
<gene>
    <name evidence="6" type="ORF">COV10_02530</name>
</gene>
<comment type="caution">
    <text evidence="6">The sequence shown here is derived from an EMBL/GenBank/DDBJ whole genome shotgun (WGS) entry which is preliminary data.</text>
</comment>
<accession>A0A2H0RGF0</accession>
<dbReference type="SUPFAM" id="SSF89028">
    <property type="entry name" value="Cobalamin adenosyltransferase-like"/>
    <property type="match status" value="1"/>
</dbReference>
<keyword evidence="1 4" id="KW-0808">Transferase</keyword>